<feature type="domain" description="ABC transporter" evidence="5">
    <location>
        <begin position="1"/>
        <end position="225"/>
    </location>
</feature>
<keyword evidence="7" id="KW-1185">Reference proteome</keyword>
<keyword evidence="2" id="KW-0813">Transport</keyword>
<dbReference type="GO" id="GO:0016887">
    <property type="term" value="F:ATP hydrolysis activity"/>
    <property type="evidence" value="ECO:0007669"/>
    <property type="project" value="InterPro"/>
</dbReference>
<dbReference type="SMART" id="SM00382">
    <property type="entry name" value="AAA"/>
    <property type="match status" value="1"/>
</dbReference>
<dbReference type="RefSeq" id="WP_247994253.1">
    <property type="nucleotide sequence ID" value="NZ_CP096019.1"/>
</dbReference>
<evidence type="ECO:0000256" key="2">
    <source>
        <dbReference type="ARBA" id="ARBA00022448"/>
    </source>
</evidence>
<dbReference type="GO" id="GO:0005524">
    <property type="term" value="F:ATP binding"/>
    <property type="evidence" value="ECO:0007669"/>
    <property type="project" value="UniProtKB-KW"/>
</dbReference>
<proteinExistence type="inferred from homology"/>
<sequence>MDNLTKYYGDDRGIEGLTFTVEPGEVFGLLGPEGAGKTTTVRTLMGLQAPSRGQASVLEYDIGHRRERTAMKQDIGYLPSEPSFDESLTGNQLLAYHASLKDDERSEQLLEQFALDSQLDKSIRTYTSEQRRLLATVVAFMHDPELVILDEPTVGLDPSTQEQLWTFLDAERQRGTTLFVVSCSLTTACILCDRVGILRNGHLIDFRASRQLPDRGPRIVRFVTSDPVAPDAFSFEHGYSVETEHTDRRSSDEGRTTRTTVRFVYAGTYETLLEALSSYTICDLTIEEAPLQELLAHWYGTRLGKGGGVDV</sequence>
<dbReference type="GeneID" id="71927154"/>
<dbReference type="PANTHER" id="PTHR42711:SF5">
    <property type="entry name" value="ABC TRANSPORTER ATP-BINDING PROTEIN NATA"/>
    <property type="match status" value="1"/>
</dbReference>
<dbReference type="Proteomes" id="UP000831768">
    <property type="component" value="Chromosome"/>
</dbReference>
<gene>
    <name evidence="6" type="ORF">MW046_03865</name>
</gene>
<protein>
    <submittedName>
        <fullName evidence="6">ABC transporter ATP-binding protein</fullName>
    </submittedName>
</protein>
<evidence type="ECO:0000259" key="5">
    <source>
        <dbReference type="PROSITE" id="PS50893"/>
    </source>
</evidence>
<evidence type="ECO:0000313" key="7">
    <source>
        <dbReference type="Proteomes" id="UP000831768"/>
    </source>
</evidence>
<dbReference type="KEGG" id="haad:MW046_03865"/>
<dbReference type="InterPro" id="IPR050763">
    <property type="entry name" value="ABC_transporter_ATP-binding"/>
</dbReference>
<dbReference type="InterPro" id="IPR027417">
    <property type="entry name" value="P-loop_NTPase"/>
</dbReference>
<accession>A0A8U0A339</accession>
<dbReference type="PROSITE" id="PS50893">
    <property type="entry name" value="ABC_TRANSPORTER_2"/>
    <property type="match status" value="1"/>
</dbReference>
<evidence type="ECO:0000256" key="1">
    <source>
        <dbReference type="ARBA" id="ARBA00005417"/>
    </source>
</evidence>
<evidence type="ECO:0000313" key="6">
    <source>
        <dbReference type="EMBL" id="UPM43590.1"/>
    </source>
</evidence>
<dbReference type="AlphaFoldDB" id="A0A8U0A339"/>
<dbReference type="PANTHER" id="PTHR42711">
    <property type="entry name" value="ABC TRANSPORTER ATP-BINDING PROTEIN"/>
    <property type="match status" value="1"/>
</dbReference>
<keyword evidence="3" id="KW-0547">Nucleotide-binding</keyword>
<dbReference type="EMBL" id="CP096019">
    <property type="protein sequence ID" value="UPM43590.1"/>
    <property type="molecule type" value="Genomic_DNA"/>
</dbReference>
<evidence type="ECO:0000256" key="3">
    <source>
        <dbReference type="ARBA" id="ARBA00022741"/>
    </source>
</evidence>
<keyword evidence="4 6" id="KW-0067">ATP-binding</keyword>
<dbReference type="Gene3D" id="3.40.50.300">
    <property type="entry name" value="P-loop containing nucleotide triphosphate hydrolases"/>
    <property type="match status" value="1"/>
</dbReference>
<organism evidence="6 7">
    <name type="scientific">Halocatena salina</name>
    <dbReference type="NCBI Taxonomy" id="2934340"/>
    <lineage>
        <taxon>Archaea</taxon>
        <taxon>Methanobacteriati</taxon>
        <taxon>Methanobacteriota</taxon>
        <taxon>Stenosarchaea group</taxon>
        <taxon>Halobacteria</taxon>
        <taxon>Halobacteriales</taxon>
        <taxon>Natronomonadaceae</taxon>
        <taxon>Halocatena</taxon>
    </lineage>
</organism>
<dbReference type="SUPFAM" id="SSF52540">
    <property type="entry name" value="P-loop containing nucleoside triphosphate hydrolases"/>
    <property type="match status" value="1"/>
</dbReference>
<evidence type="ECO:0000256" key="4">
    <source>
        <dbReference type="ARBA" id="ARBA00022840"/>
    </source>
</evidence>
<name>A0A8U0A339_9EURY</name>
<reference evidence="6" key="1">
    <citation type="submission" date="2022-04" db="EMBL/GenBank/DDBJ databases">
        <title>Halocatena sp. nov., isolated from a salt lake.</title>
        <authorList>
            <person name="Cui H.-L."/>
        </authorList>
    </citation>
    <scope>NUCLEOTIDE SEQUENCE</scope>
    <source>
        <strain evidence="6">AD-1</strain>
    </source>
</reference>
<dbReference type="CDD" id="cd03230">
    <property type="entry name" value="ABC_DR_subfamily_A"/>
    <property type="match status" value="1"/>
</dbReference>
<comment type="similarity">
    <text evidence="1">Belongs to the ABC transporter superfamily.</text>
</comment>
<dbReference type="Pfam" id="PF00005">
    <property type="entry name" value="ABC_tran"/>
    <property type="match status" value="1"/>
</dbReference>
<dbReference type="InterPro" id="IPR003439">
    <property type="entry name" value="ABC_transporter-like_ATP-bd"/>
</dbReference>
<dbReference type="InterPro" id="IPR003593">
    <property type="entry name" value="AAA+_ATPase"/>
</dbReference>